<accession>A0A420Y1A9</accession>
<evidence type="ECO:0000259" key="9">
    <source>
        <dbReference type="Pfam" id="PF00135"/>
    </source>
</evidence>
<dbReference type="FunFam" id="3.40.50.1820:FF:000213">
    <property type="entry name" value="Carboxylic ester hydrolase"/>
    <property type="match status" value="1"/>
</dbReference>
<evidence type="ECO:0000313" key="11">
    <source>
        <dbReference type="Proteomes" id="UP000275385"/>
    </source>
</evidence>
<evidence type="ECO:0000256" key="2">
    <source>
        <dbReference type="ARBA" id="ARBA00005964"/>
    </source>
</evidence>
<keyword evidence="11" id="KW-1185">Reference proteome</keyword>
<comment type="caution">
    <text evidence="10">The sequence shown here is derived from an EMBL/GenBank/DDBJ whole genome shotgun (WGS) entry which is preliminary data.</text>
</comment>
<organism evidence="10 11">
    <name type="scientific">Coniochaeta pulveracea</name>
    <dbReference type="NCBI Taxonomy" id="177199"/>
    <lineage>
        <taxon>Eukaryota</taxon>
        <taxon>Fungi</taxon>
        <taxon>Dikarya</taxon>
        <taxon>Ascomycota</taxon>
        <taxon>Pezizomycotina</taxon>
        <taxon>Sordariomycetes</taxon>
        <taxon>Sordariomycetidae</taxon>
        <taxon>Coniochaetales</taxon>
        <taxon>Coniochaetaceae</taxon>
        <taxon>Coniochaeta</taxon>
    </lineage>
</organism>
<proteinExistence type="inferred from homology"/>
<sequence>MKGFVPVVVAALVGHALAAPPEPPTRVLEERAARATVVLAPSSTVIGSAGAGVEGFRGIPYAVPPVGPLRLKPPVRRTTGLGTFDGTSIEAACPQFLVGTATGNNLLTDVLAQVGQLLNTPLFQTVTTQSEDCLTINVVRPAGTKAGDKLPVLFWIFGGGFELGWTSMYDGSSLVSNAIASGKPFIFVAVNYRVGSLGFMPGKEILKDGSANLGLLDQRMGLEWTADNIAAFGGDPDKVTIWGESAGSISVLDQMLLYDGNNKYKGKPLFRGAIMNSGSIVPADPVDCPKGQVIYDTVVKAAGCSGSADTLACLRSLPIEKLLNSGNSVPGILSYNSVALSYLPRPDGKIITDTPDVLITQGKYAAVPMIIGDQEDEGTLFSLFQSNTTSTTAKLADYLGKIFFQGATSQELTELVNTYDPSPVAGSPFRTGLLNEVYPGFKRLAAILGDLIFTLSRRAFLTAAIGVNPNVPAWSYLSSYDYGTPILGNFHGGDLLQVFYGILPNYASKSIQSYYANFVYNLDPNDASGGTSAKSQVALKWPQWKEKGQLMNFYNIGAQLISDDFRADSFEWIMGHIPQLHI</sequence>
<gene>
    <name evidence="10" type="ORF">DL546_003534</name>
</gene>
<dbReference type="Pfam" id="PF00135">
    <property type="entry name" value="COesterase"/>
    <property type="match status" value="1"/>
</dbReference>
<reference evidence="10 11" key="1">
    <citation type="submission" date="2018-08" db="EMBL/GenBank/DDBJ databases">
        <title>Draft genome of the lignicolous fungus Coniochaeta pulveracea.</title>
        <authorList>
            <person name="Borstlap C.J."/>
            <person name="De Witt R.N."/>
            <person name="Botha A."/>
            <person name="Volschenk H."/>
        </authorList>
    </citation>
    <scope>NUCLEOTIDE SEQUENCE [LARGE SCALE GENOMIC DNA]</scope>
    <source>
        <strain evidence="10 11">CAB683</strain>
    </source>
</reference>
<dbReference type="InterPro" id="IPR002018">
    <property type="entry name" value="CarbesteraseB"/>
</dbReference>
<evidence type="ECO:0000256" key="6">
    <source>
        <dbReference type="ARBA" id="ARBA00023098"/>
    </source>
</evidence>
<dbReference type="InterPro" id="IPR019826">
    <property type="entry name" value="Carboxylesterase_B_AS"/>
</dbReference>
<evidence type="ECO:0000256" key="4">
    <source>
        <dbReference type="ARBA" id="ARBA00022729"/>
    </source>
</evidence>
<dbReference type="InterPro" id="IPR050309">
    <property type="entry name" value="Type-B_Carboxylest/Lipase"/>
</dbReference>
<dbReference type="GO" id="GO:0005576">
    <property type="term" value="C:extracellular region"/>
    <property type="evidence" value="ECO:0007669"/>
    <property type="project" value="UniProtKB-SubCell"/>
</dbReference>
<comment type="similarity">
    <text evidence="2 8">Belongs to the type-B carboxylesterase/lipase family.</text>
</comment>
<feature type="signal peptide" evidence="8">
    <location>
        <begin position="1"/>
        <end position="18"/>
    </location>
</feature>
<keyword evidence="7" id="KW-0325">Glycoprotein</keyword>
<dbReference type="PROSITE" id="PS00122">
    <property type="entry name" value="CARBOXYLESTERASE_B_1"/>
    <property type="match status" value="1"/>
</dbReference>
<feature type="chain" id="PRO_5018816211" description="Carboxylic ester hydrolase" evidence="8">
    <location>
        <begin position="19"/>
        <end position="582"/>
    </location>
</feature>
<keyword evidence="5 8" id="KW-0378">Hydrolase</keyword>
<protein>
    <recommendedName>
        <fullName evidence="8">Carboxylic ester hydrolase</fullName>
        <ecNumber evidence="8">3.1.1.-</ecNumber>
    </recommendedName>
</protein>
<feature type="domain" description="Carboxylesterase type B" evidence="9">
    <location>
        <begin position="50"/>
        <end position="552"/>
    </location>
</feature>
<keyword evidence="3" id="KW-0964">Secreted</keyword>
<dbReference type="Gene3D" id="3.40.50.1820">
    <property type="entry name" value="alpha/beta hydrolase"/>
    <property type="match status" value="1"/>
</dbReference>
<keyword evidence="4 8" id="KW-0732">Signal</keyword>
<dbReference type="InterPro" id="IPR029058">
    <property type="entry name" value="AB_hydrolase_fold"/>
</dbReference>
<evidence type="ECO:0000256" key="8">
    <source>
        <dbReference type="RuleBase" id="RU361235"/>
    </source>
</evidence>
<dbReference type="GO" id="GO:0006629">
    <property type="term" value="P:lipid metabolic process"/>
    <property type="evidence" value="ECO:0007669"/>
    <property type="project" value="UniProtKB-KW"/>
</dbReference>
<dbReference type="STRING" id="177199.A0A420Y1A9"/>
<evidence type="ECO:0000256" key="3">
    <source>
        <dbReference type="ARBA" id="ARBA00022525"/>
    </source>
</evidence>
<dbReference type="AlphaFoldDB" id="A0A420Y1A9"/>
<dbReference type="GO" id="GO:0016787">
    <property type="term" value="F:hydrolase activity"/>
    <property type="evidence" value="ECO:0007669"/>
    <property type="project" value="UniProtKB-KW"/>
</dbReference>
<keyword evidence="6" id="KW-0443">Lipid metabolism</keyword>
<name>A0A420Y1A9_9PEZI</name>
<dbReference type="InterPro" id="IPR019819">
    <property type="entry name" value="Carboxylesterase_B_CS"/>
</dbReference>
<dbReference type="PROSITE" id="PS00941">
    <property type="entry name" value="CARBOXYLESTERASE_B_2"/>
    <property type="match status" value="1"/>
</dbReference>
<dbReference type="EC" id="3.1.1.-" evidence="8"/>
<dbReference type="SUPFAM" id="SSF53474">
    <property type="entry name" value="alpha/beta-Hydrolases"/>
    <property type="match status" value="1"/>
</dbReference>
<dbReference type="Proteomes" id="UP000275385">
    <property type="component" value="Unassembled WGS sequence"/>
</dbReference>
<dbReference type="OrthoDB" id="408631at2759"/>
<evidence type="ECO:0000256" key="7">
    <source>
        <dbReference type="ARBA" id="ARBA00023180"/>
    </source>
</evidence>
<evidence type="ECO:0000256" key="1">
    <source>
        <dbReference type="ARBA" id="ARBA00004613"/>
    </source>
</evidence>
<dbReference type="EMBL" id="QVQW01000074">
    <property type="protein sequence ID" value="RKU41468.1"/>
    <property type="molecule type" value="Genomic_DNA"/>
</dbReference>
<dbReference type="PANTHER" id="PTHR11559">
    <property type="entry name" value="CARBOXYLESTERASE"/>
    <property type="match status" value="1"/>
</dbReference>
<comment type="subcellular location">
    <subcellularLocation>
        <location evidence="1">Secreted</location>
    </subcellularLocation>
</comment>
<evidence type="ECO:0000313" key="10">
    <source>
        <dbReference type="EMBL" id="RKU41468.1"/>
    </source>
</evidence>
<evidence type="ECO:0000256" key="5">
    <source>
        <dbReference type="ARBA" id="ARBA00022801"/>
    </source>
</evidence>